<evidence type="ECO:0000259" key="3">
    <source>
        <dbReference type="PROSITE" id="PS50405"/>
    </source>
</evidence>
<dbReference type="Pfam" id="PF02798">
    <property type="entry name" value="GST_N"/>
    <property type="match status" value="1"/>
</dbReference>
<proteinExistence type="inferred from homology"/>
<reference evidence="4 5" key="1">
    <citation type="submission" date="2020-02" db="EMBL/GenBank/DDBJ databases">
        <authorList>
            <person name="Kim H.M."/>
            <person name="Jeon C.O."/>
        </authorList>
    </citation>
    <scope>NUCLEOTIDE SEQUENCE [LARGE SCALE GENOMIC DNA]</scope>
    <source>
        <strain evidence="4 5">PeD5</strain>
    </source>
</reference>
<dbReference type="CDD" id="cd03046">
    <property type="entry name" value="GST_N_GTT1_like"/>
    <property type="match status" value="1"/>
</dbReference>
<dbReference type="InterPro" id="IPR004046">
    <property type="entry name" value="GST_C"/>
</dbReference>
<sequence>MAITLYGCARSRASRNLWLLEEMGVEYRHVAVIQAYRLKDPDAADAPMHTRSPAFLAINPNGHIPSLQDDGLVLHESLAINLYLAKKHGGTLGPASIAEDGLMGMWALWAATEIEPHSIEILYNMAAKPPAERDAAKAEAAVAALRAPFAVLDTVLAATGFLVGGRFTVADINLAEVVRYAMPARSLFEASPRVAAWLASCQARPACQRMMAMREREPA</sequence>
<accession>A0A6M1LSF4</accession>
<dbReference type="RefSeq" id="WP_164696832.1">
    <property type="nucleotide sequence ID" value="NZ_JAAIKB010000011.1"/>
</dbReference>
<feature type="domain" description="GST N-terminal" evidence="2">
    <location>
        <begin position="1"/>
        <end position="92"/>
    </location>
</feature>
<dbReference type="SFLD" id="SFLDG00358">
    <property type="entry name" value="Main_(cytGST)"/>
    <property type="match status" value="1"/>
</dbReference>
<dbReference type="InterPro" id="IPR040079">
    <property type="entry name" value="Glutathione_S-Trfase"/>
</dbReference>
<dbReference type="SFLD" id="SFLDG01150">
    <property type="entry name" value="Main.1:_Beta-like"/>
    <property type="match status" value="1"/>
</dbReference>
<dbReference type="SFLD" id="SFLDS00019">
    <property type="entry name" value="Glutathione_Transferase_(cytos"/>
    <property type="match status" value="1"/>
</dbReference>
<dbReference type="AlphaFoldDB" id="A0A6M1LSF4"/>
<dbReference type="InterPro" id="IPR036282">
    <property type="entry name" value="Glutathione-S-Trfase_C_sf"/>
</dbReference>
<evidence type="ECO:0000313" key="4">
    <source>
        <dbReference type="EMBL" id="NGM22919.1"/>
    </source>
</evidence>
<dbReference type="Gene3D" id="1.20.1050.10">
    <property type="match status" value="1"/>
</dbReference>
<dbReference type="SUPFAM" id="SSF52833">
    <property type="entry name" value="Thioredoxin-like"/>
    <property type="match status" value="1"/>
</dbReference>
<evidence type="ECO:0000313" key="5">
    <source>
        <dbReference type="Proteomes" id="UP000475385"/>
    </source>
</evidence>
<dbReference type="Pfam" id="PF00043">
    <property type="entry name" value="GST_C"/>
    <property type="match status" value="1"/>
</dbReference>
<evidence type="ECO:0000256" key="1">
    <source>
        <dbReference type="RuleBase" id="RU003494"/>
    </source>
</evidence>
<dbReference type="InterPro" id="IPR036249">
    <property type="entry name" value="Thioredoxin-like_sf"/>
</dbReference>
<comment type="caution">
    <text evidence="4">The sequence shown here is derived from an EMBL/GenBank/DDBJ whole genome shotgun (WGS) entry which is preliminary data.</text>
</comment>
<keyword evidence="5" id="KW-1185">Reference proteome</keyword>
<dbReference type="InterPro" id="IPR010987">
    <property type="entry name" value="Glutathione-S-Trfase_C-like"/>
</dbReference>
<gene>
    <name evidence="4" type="ORF">G3576_23100</name>
</gene>
<dbReference type="PANTHER" id="PTHR44051:SF8">
    <property type="entry name" value="GLUTATHIONE S-TRANSFERASE GSTA"/>
    <property type="match status" value="1"/>
</dbReference>
<evidence type="ECO:0000259" key="2">
    <source>
        <dbReference type="PROSITE" id="PS50404"/>
    </source>
</evidence>
<reference evidence="4 5" key="2">
    <citation type="submission" date="2020-03" db="EMBL/GenBank/DDBJ databases">
        <title>Roseomonas stagni sp. nov., isolated from pond water in Japan.</title>
        <authorList>
            <person name="Furuhata K."/>
            <person name="Miyamoto H."/>
            <person name="Goto K."/>
        </authorList>
    </citation>
    <scope>NUCLEOTIDE SEQUENCE [LARGE SCALE GENOMIC DNA]</scope>
    <source>
        <strain evidence="4 5">PeD5</strain>
    </source>
</reference>
<dbReference type="PROSITE" id="PS50405">
    <property type="entry name" value="GST_CTER"/>
    <property type="match status" value="1"/>
</dbReference>
<organism evidence="4 5">
    <name type="scientific">Falsiroseomonas algicola</name>
    <dbReference type="NCBI Taxonomy" id="2716930"/>
    <lineage>
        <taxon>Bacteria</taxon>
        <taxon>Pseudomonadati</taxon>
        <taxon>Pseudomonadota</taxon>
        <taxon>Alphaproteobacteria</taxon>
        <taxon>Acetobacterales</taxon>
        <taxon>Roseomonadaceae</taxon>
        <taxon>Falsiroseomonas</taxon>
    </lineage>
</organism>
<comment type="similarity">
    <text evidence="1">Belongs to the GST superfamily.</text>
</comment>
<dbReference type="CDD" id="cd03207">
    <property type="entry name" value="GST_C_8"/>
    <property type="match status" value="1"/>
</dbReference>
<dbReference type="Proteomes" id="UP000475385">
    <property type="component" value="Unassembled WGS sequence"/>
</dbReference>
<dbReference type="InterPro" id="IPR004045">
    <property type="entry name" value="Glutathione_S-Trfase_N"/>
</dbReference>
<dbReference type="SUPFAM" id="SSF47616">
    <property type="entry name" value="GST C-terminal domain-like"/>
    <property type="match status" value="1"/>
</dbReference>
<dbReference type="Gene3D" id="3.40.30.10">
    <property type="entry name" value="Glutaredoxin"/>
    <property type="match status" value="1"/>
</dbReference>
<dbReference type="EMBL" id="JAAIKB010000011">
    <property type="protein sequence ID" value="NGM22919.1"/>
    <property type="molecule type" value="Genomic_DNA"/>
</dbReference>
<feature type="domain" description="GST C-terminal" evidence="3">
    <location>
        <begin position="96"/>
        <end position="219"/>
    </location>
</feature>
<protein>
    <submittedName>
        <fullName evidence="4">Glutathione S-transferase family protein</fullName>
    </submittedName>
</protein>
<dbReference type="PROSITE" id="PS50404">
    <property type="entry name" value="GST_NTER"/>
    <property type="match status" value="1"/>
</dbReference>
<name>A0A6M1LSF4_9PROT</name>
<dbReference type="PANTHER" id="PTHR44051">
    <property type="entry name" value="GLUTATHIONE S-TRANSFERASE-RELATED"/>
    <property type="match status" value="1"/>
</dbReference>